<dbReference type="Proteomes" id="UP000837857">
    <property type="component" value="Chromosome 9"/>
</dbReference>
<evidence type="ECO:0000256" key="1">
    <source>
        <dbReference type="SAM" id="MobiDB-lite"/>
    </source>
</evidence>
<feature type="compositionally biased region" description="Basic and acidic residues" evidence="1">
    <location>
        <begin position="87"/>
        <end position="106"/>
    </location>
</feature>
<keyword evidence="3" id="KW-1185">Reference proteome</keyword>
<accession>A0ABN8J9H4</accession>
<feature type="non-terminal residue" evidence="2">
    <location>
        <position position="1"/>
    </location>
</feature>
<evidence type="ECO:0000313" key="2">
    <source>
        <dbReference type="EMBL" id="CAH2075941.1"/>
    </source>
</evidence>
<organism evidence="2 3">
    <name type="scientific">Iphiclides podalirius</name>
    <name type="common">scarce swallowtail</name>
    <dbReference type="NCBI Taxonomy" id="110791"/>
    <lineage>
        <taxon>Eukaryota</taxon>
        <taxon>Metazoa</taxon>
        <taxon>Ecdysozoa</taxon>
        <taxon>Arthropoda</taxon>
        <taxon>Hexapoda</taxon>
        <taxon>Insecta</taxon>
        <taxon>Pterygota</taxon>
        <taxon>Neoptera</taxon>
        <taxon>Endopterygota</taxon>
        <taxon>Lepidoptera</taxon>
        <taxon>Glossata</taxon>
        <taxon>Ditrysia</taxon>
        <taxon>Papilionoidea</taxon>
        <taxon>Papilionidae</taxon>
        <taxon>Papilioninae</taxon>
        <taxon>Iphiclides</taxon>
    </lineage>
</organism>
<proteinExistence type="predicted"/>
<protein>
    <submittedName>
        <fullName evidence="2">Uncharacterized protein</fullName>
    </submittedName>
</protein>
<name>A0ABN8J9H4_9NEOP</name>
<evidence type="ECO:0000313" key="3">
    <source>
        <dbReference type="Proteomes" id="UP000837857"/>
    </source>
</evidence>
<reference evidence="2" key="1">
    <citation type="submission" date="2022-03" db="EMBL/GenBank/DDBJ databases">
        <authorList>
            <person name="Martin H S."/>
        </authorList>
    </citation>
    <scope>NUCLEOTIDE SEQUENCE</scope>
</reference>
<feature type="region of interest" description="Disordered" evidence="1">
    <location>
        <begin position="85"/>
        <end position="121"/>
    </location>
</feature>
<gene>
    <name evidence="2" type="ORF">IPOD504_LOCUS17063</name>
</gene>
<sequence>MCTKTRLETEIYLSGGSERDAERRGAGIRFPRKLKSVDAGVSQRRLSESVVYGGGRLIMASSAFAILFQFKRSIDCRRLGRIRRERARAGDTSKSQVRDRRGRLPVEAETSMEVAASKSQD</sequence>
<dbReference type="EMBL" id="OW152821">
    <property type="protein sequence ID" value="CAH2075941.1"/>
    <property type="molecule type" value="Genomic_DNA"/>
</dbReference>